<evidence type="ECO:0000313" key="8">
    <source>
        <dbReference type="EMBL" id="SFS40115.1"/>
    </source>
</evidence>
<dbReference type="Gene3D" id="1.20.58.220">
    <property type="entry name" value="Phosphate transport system protein phou homolog 2, domain 2"/>
    <property type="match status" value="1"/>
</dbReference>
<keyword evidence="6" id="KW-0592">Phosphate transport</keyword>
<feature type="transmembrane region" description="Helical" evidence="6">
    <location>
        <begin position="152"/>
        <end position="174"/>
    </location>
</feature>
<feature type="coiled-coil region" evidence="7">
    <location>
        <begin position="577"/>
        <end position="604"/>
    </location>
</feature>
<keyword evidence="5 6" id="KW-0472">Membrane</keyword>
<name>A0A1I6PJA3_9FLAO</name>
<dbReference type="STRING" id="593133.SAMN04488006_1080"/>
<sequence>MDNIYLLMIIALAVLAVADLVVGVSNDAVNFLNSAVGSKAVSMKTIMIVASIGIALGAIFSSGMMEVARKGIFNPNMFMFADIMVIFMAVMITDILLLDFFNTIGMPTSTTVSIVFELLGAAVAIALVKIYAGGGGFSEVVNYINTSQATEIIIGILLSVIISFTVGAIVQYVARLLLSFNYDKKAAWVGALFGGIALTSMVYFILLKGIGGTGIAKASFAITEGKTIKEFLEIHAVPIIAINLAFWSAFSFVIIQFLKVNIYKIVIIVGTFALALAFAGNDLVNFIGVPIAAWQSYQVWAVSGIPATEFGMSFLADKVPTPTLLLFISGIVMVLTLWFSKKAKYVAQTEINLSREGNSKERFEPNFLSRVLVRSSKAIAFYFDAKTPKSIQDKIEKQFEKPQIQIEHAKNKDLPAFDLVRAAVNLMVAGILISIATSYKLPLSTTYVTFMVAMGSSLSDRAWGSESAVYRVAGVMNVIGGWFFTAIIAFIAAATVAYLIHIGGSVMISVLLLFSILIIARNSLNYLKKSKELKAEDSLNNAESNSVQGVIEESANNISKVLKRVDKIQSTAIDGLVKEDLKKLKKAKNDVSKLETEIEDLQNNIFYFIKNLQESSISASSFYIDVIKTLQDIAQSIGFISKISYKHIHNNHKALKENQASELKEIELQLNEMFSKTRSVFETHSFNQIPYLIEELENLLAEVGNYTQKQVERTRTTESSPKNTTLYFSILLEFEDLLKAKINLLELYTKV</sequence>
<dbReference type="InterPro" id="IPR038078">
    <property type="entry name" value="PhoU-like_sf"/>
</dbReference>
<dbReference type="InterPro" id="IPR001204">
    <property type="entry name" value="Phos_transporter"/>
</dbReference>
<keyword evidence="2 6" id="KW-0813">Transport</keyword>
<comment type="similarity">
    <text evidence="6">Belongs to the inorganic phosphate transporter (PiT) (TC 2.A.20) family.</text>
</comment>
<dbReference type="Pfam" id="PF01384">
    <property type="entry name" value="PHO4"/>
    <property type="match status" value="2"/>
</dbReference>
<gene>
    <name evidence="8" type="ORF">SAMN04488006_1080</name>
</gene>
<keyword evidence="9" id="KW-1185">Reference proteome</keyword>
<dbReference type="RefSeq" id="WP_090223485.1">
    <property type="nucleotide sequence ID" value="NZ_FOZP01000002.1"/>
</dbReference>
<keyword evidence="7" id="KW-0175">Coiled coil</keyword>
<evidence type="ECO:0000313" key="9">
    <source>
        <dbReference type="Proteomes" id="UP000199312"/>
    </source>
</evidence>
<dbReference type="OrthoDB" id="1110016at2"/>
<feature type="transmembrane region" description="Helical" evidence="6">
    <location>
        <begin position="319"/>
        <end position="339"/>
    </location>
</feature>
<evidence type="ECO:0000256" key="3">
    <source>
        <dbReference type="ARBA" id="ARBA00022692"/>
    </source>
</evidence>
<dbReference type="PANTHER" id="PTHR11101">
    <property type="entry name" value="PHOSPHATE TRANSPORTER"/>
    <property type="match status" value="1"/>
</dbReference>
<dbReference type="SUPFAM" id="SSF109755">
    <property type="entry name" value="PhoU-like"/>
    <property type="match status" value="1"/>
</dbReference>
<evidence type="ECO:0000256" key="5">
    <source>
        <dbReference type="ARBA" id="ARBA00023136"/>
    </source>
</evidence>
<evidence type="ECO:0000256" key="6">
    <source>
        <dbReference type="RuleBase" id="RU363058"/>
    </source>
</evidence>
<feature type="transmembrane region" description="Helical" evidence="6">
    <location>
        <begin position="6"/>
        <end position="24"/>
    </location>
</feature>
<dbReference type="GO" id="GO:0016020">
    <property type="term" value="C:membrane"/>
    <property type="evidence" value="ECO:0007669"/>
    <property type="project" value="UniProtKB-SubCell"/>
</dbReference>
<feature type="transmembrane region" description="Helical" evidence="6">
    <location>
        <begin position="234"/>
        <end position="255"/>
    </location>
</feature>
<evidence type="ECO:0000256" key="4">
    <source>
        <dbReference type="ARBA" id="ARBA00022989"/>
    </source>
</evidence>
<proteinExistence type="inferred from homology"/>
<feature type="transmembrane region" description="Helical" evidence="6">
    <location>
        <begin position="77"/>
        <end position="98"/>
    </location>
</feature>
<keyword evidence="3 6" id="KW-0812">Transmembrane</keyword>
<dbReference type="PANTHER" id="PTHR11101:SF16">
    <property type="entry name" value="PHOSPHATE TRANSPORTER"/>
    <property type="match status" value="1"/>
</dbReference>
<protein>
    <recommendedName>
        <fullName evidence="6">Phosphate transporter</fullName>
    </recommendedName>
</protein>
<keyword evidence="4 6" id="KW-1133">Transmembrane helix</keyword>
<feature type="transmembrane region" description="Helical" evidence="6">
    <location>
        <begin position="262"/>
        <end position="280"/>
    </location>
</feature>
<organism evidence="8 9">
    <name type="scientific">Lutibacter maritimus</name>
    <dbReference type="NCBI Taxonomy" id="593133"/>
    <lineage>
        <taxon>Bacteria</taxon>
        <taxon>Pseudomonadati</taxon>
        <taxon>Bacteroidota</taxon>
        <taxon>Flavobacteriia</taxon>
        <taxon>Flavobacteriales</taxon>
        <taxon>Flavobacteriaceae</taxon>
        <taxon>Lutibacter</taxon>
    </lineage>
</organism>
<evidence type="ECO:0000256" key="1">
    <source>
        <dbReference type="ARBA" id="ARBA00004141"/>
    </source>
</evidence>
<feature type="transmembrane region" description="Helical" evidence="6">
    <location>
        <begin position="110"/>
        <end position="132"/>
    </location>
</feature>
<feature type="transmembrane region" description="Helical" evidence="6">
    <location>
        <begin position="45"/>
        <end position="65"/>
    </location>
</feature>
<dbReference type="GO" id="GO:0005315">
    <property type="term" value="F:phosphate transmembrane transporter activity"/>
    <property type="evidence" value="ECO:0007669"/>
    <property type="project" value="InterPro"/>
</dbReference>
<feature type="coiled-coil region" evidence="7">
    <location>
        <begin position="649"/>
        <end position="676"/>
    </location>
</feature>
<evidence type="ECO:0000256" key="2">
    <source>
        <dbReference type="ARBA" id="ARBA00022448"/>
    </source>
</evidence>
<dbReference type="EMBL" id="FOZP01000002">
    <property type="protein sequence ID" value="SFS40115.1"/>
    <property type="molecule type" value="Genomic_DNA"/>
</dbReference>
<feature type="transmembrane region" description="Helical" evidence="6">
    <location>
        <begin position="186"/>
        <end position="206"/>
    </location>
</feature>
<comment type="subcellular location">
    <subcellularLocation>
        <location evidence="1 6">Membrane</location>
        <topology evidence="1 6">Multi-pass membrane protein</topology>
    </subcellularLocation>
</comment>
<reference evidence="9" key="1">
    <citation type="submission" date="2016-10" db="EMBL/GenBank/DDBJ databases">
        <authorList>
            <person name="Varghese N."/>
            <person name="Submissions S."/>
        </authorList>
    </citation>
    <scope>NUCLEOTIDE SEQUENCE [LARGE SCALE GENOMIC DNA]</scope>
    <source>
        <strain evidence="9">DSM 24450</strain>
    </source>
</reference>
<feature type="transmembrane region" description="Helical" evidence="6">
    <location>
        <begin position="475"/>
        <end position="500"/>
    </location>
</feature>
<evidence type="ECO:0000256" key="7">
    <source>
        <dbReference type="SAM" id="Coils"/>
    </source>
</evidence>
<accession>A0A1I6PJA3</accession>
<dbReference type="Proteomes" id="UP000199312">
    <property type="component" value="Unassembled WGS sequence"/>
</dbReference>
<dbReference type="GO" id="GO:0035435">
    <property type="term" value="P:phosphate ion transmembrane transport"/>
    <property type="evidence" value="ECO:0007669"/>
    <property type="project" value="TreeGrafter"/>
</dbReference>
<dbReference type="AlphaFoldDB" id="A0A1I6PJA3"/>
<feature type="transmembrane region" description="Helical" evidence="6">
    <location>
        <begin position="506"/>
        <end position="524"/>
    </location>
</feature>